<reference evidence="1" key="1">
    <citation type="submission" date="2018-05" db="EMBL/GenBank/DDBJ databases">
        <title>Draft genome of Mucuna pruriens seed.</title>
        <authorList>
            <person name="Nnadi N.E."/>
            <person name="Vos R."/>
            <person name="Hasami M.H."/>
            <person name="Devisetty U.K."/>
            <person name="Aguiy J.C."/>
        </authorList>
    </citation>
    <scope>NUCLEOTIDE SEQUENCE [LARGE SCALE GENOMIC DNA]</scope>
    <source>
        <strain evidence="1">JCA_2017</strain>
    </source>
</reference>
<protein>
    <submittedName>
        <fullName evidence="1">Uncharacterized protein</fullName>
    </submittedName>
</protein>
<comment type="caution">
    <text evidence="1">The sequence shown here is derived from an EMBL/GenBank/DDBJ whole genome shotgun (WGS) entry which is preliminary data.</text>
</comment>
<evidence type="ECO:0000313" key="2">
    <source>
        <dbReference type="Proteomes" id="UP000257109"/>
    </source>
</evidence>
<dbReference type="STRING" id="157652.A0A371G8J4"/>
<dbReference type="AlphaFoldDB" id="A0A371G8J4"/>
<gene>
    <name evidence="1" type="ORF">CR513_31745</name>
</gene>
<organism evidence="1 2">
    <name type="scientific">Mucuna pruriens</name>
    <name type="common">Velvet bean</name>
    <name type="synonym">Dolichos pruriens</name>
    <dbReference type="NCBI Taxonomy" id="157652"/>
    <lineage>
        <taxon>Eukaryota</taxon>
        <taxon>Viridiplantae</taxon>
        <taxon>Streptophyta</taxon>
        <taxon>Embryophyta</taxon>
        <taxon>Tracheophyta</taxon>
        <taxon>Spermatophyta</taxon>
        <taxon>Magnoliopsida</taxon>
        <taxon>eudicotyledons</taxon>
        <taxon>Gunneridae</taxon>
        <taxon>Pentapetalae</taxon>
        <taxon>rosids</taxon>
        <taxon>fabids</taxon>
        <taxon>Fabales</taxon>
        <taxon>Fabaceae</taxon>
        <taxon>Papilionoideae</taxon>
        <taxon>50 kb inversion clade</taxon>
        <taxon>NPAAA clade</taxon>
        <taxon>indigoferoid/millettioid clade</taxon>
        <taxon>Phaseoleae</taxon>
        <taxon>Mucuna</taxon>
    </lineage>
</organism>
<feature type="non-terminal residue" evidence="1">
    <location>
        <position position="1"/>
    </location>
</feature>
<proteinExistence type="predicted"/>
<dbReference type="OrthoDB" id="1435561at2759"/>
<evidence type="ECO:0000313" key="1">
    <source>
        <dbReference type="EMBL" id="RDX86866.1"/>
    </source>
</evidence>
<keyword evidence="2" id="KW-1185">Reference proteome</keyword>
<dbReference type="EMBL" id="QJKJ01006392">
    <property type="protein sequence ID" value="RDX86866.1"/>
    <property type="molecule type" value="Genomic_DNA"/>
</dbReference>
<accession>A0A371G8J4</accession>
<name>A0A371G8J4_MUCPR</name>
<dbReference type="Proteomes" id="UP000257109">
    <property type="component" value="Unassembled WGS sequence"/>
</dbReference>
<sequence length="69" mass="7898">MVSMLEKFEAKISTIEESCDLQTLTIAKLTSKLHAQKQRVLMRSDEVVEGSIWFKEVERGKAAFFLFSS</sequence>